<dbReference type="EMBL" id="JARBDR010000337">
    <property type="protein sequence ID" value="KAJ8314548.1"/>
    <property type="molecule type" value="Genomic_DNA"/>
</dbReference>
<dbReference type="PROSITE" id="PS00116">
    <property type="entry name" value="DNA_POLYMERASE_B"/>
    <property type="match status" value="1"/>
</dbReference>
<dbReference type="InterPro" id="IPR042087">
    <property type="entry name" value="DNA_pol_B_thumb"/>
</dbReference>
<evidence type="ECO:0000256" key="1">
    <source>
        <dbReference type="ARBA" id="ARBA00012417"/>
    </source>
</evidence>
<evidence type="ECO:0000313" key="7">
    <source>
        <dbReference type="Proteomes" id="UP001217089"/>
    </source>
</evidence>
<sequence length="294" mass="33333">MVEEILGTRIMVKKSMKDYKNDKGLHRLLDARQLGLKLIANVTYGYTGANFSGRMPCVEVADSIVRKARETLERAIKLVEDTPEWGAKVVYGDTDSLFILLKGRSKDEAFKIGYEICDAVTNMNPKPIKLKFEKVYLPCALESKKRYVGFMYETPDQKEPVYDAKGIETVRRDSCSAVSKILEKSIKILFTSRDVSQVKQYVQAQCRKLMEGKVSMQDCIFAKEYRGMSGYKPGSCVPALEISKYVCNSCMGTQDDKQLCTSLDCPMFFRRVIAHLDVNKGTQLREIAKKALDF</sequence>
<evidence type="ECO:0000259" key="5">
    <source>
        <dbReference type="Pfam" id="PF00136"/>
    </source>
</evidence>
<dbReference type="Gene3D" id="3.90.1600.10">
    <property type="entry name" value="Palm domain of DNA polymerase"/>
    <property type="match status" value="1"/>
</dbReference>
<dbReference type="InterPro" id="IPR043502">
    <property type="entry name" value="DNA/RNA_pol_sf"/>
</dbReference>
<evidence type="ECO:0000256" key="4">
    <source>
        <dbReference type="ARBA" id="ARBA00022932"/>
    </source>
</evidence>
<gene>
    <name evidence="6" type="ORF">KUTeg_006698</name>
</gene>
<evidence type="ECO:0000256" key="2">
    <source>
        <dbReference type="ARBA" id="ARBA00022679"/>
    </source>
</evidence>
<dbReference type="SUPFAM" id="SSF56672">
    <property type="entry name" value="DNA/RNA polymerases"/>
    <property type="match status" value="1"/>
</dbReference>
<dbReference type="InterPro" id="IPR023211">
    <property type="entry name" value="DNA_pol_palm_dom_sf"/>
</dbReference>
<name>A0ABQ9FFU6_TEGGR</name>
<evidence type="ECO:0000256" key="3">
    <source>
        <dbReference type="ARBA" id="ARBA00022695"/>
    </source>
</evidence>
<dbReference type="InterPro" id="IPR006134">
    <property type="entry name" value="DNA-dir_DNA_pol_B_multi_dom"/>
</dbReference>
<dbReference type="InterPro" id="IPR030559">
    <property type="entry name" value="PolZ_Rev3"/>
</dbReference>
<dbReference type="PANTHER" id="PTHR45812:SF1">
    <property type="entry name" value="DNA POLYMERASE ZETA CATALYTIC SUBUNIT"/>
    <property type="match status" value="1"/>
</dbReference>
<keyword evidence="3" id="KW-0548">Nucleotidyltransferase</keyword>
<keyword evidence="7" id="KW-1185">Reference proteome</keyword>
<organism evidence="6 7">
    <name type="scientific">Tegillarca granosa</name>
    <name type="common">Malaysian cockle</name>
    <name type="synonym">Anadara granosa</name>
    <dbReference type="NCBI Taxonomy" id="220873"/>
    <lineage>
        <taxon>Eukaryota</taxon>
        <taxon>Metazoa</taxon>
        <taxon>Spiralia</taxon>
        <taxon>Lophotrochozoa</taxon>
        <taxon>Mollusca</taxon>
        <taxon>Bivalvia</taxon>
        <taxon>Autobranchia</taxon>
        <taxon>Pteriomorphia</taxon>
        <taxon>Arcoida</taxon>
        <taxon>Arcoidea</taxon>
        <taxon>Arcidae</taxon>
        <taxon>Tegillarca</taxon>
    </lineage>
</organism>
<accession>A0ABQ9FFU6</accession>
<dbReference type="InterPro" id="IPR017964">
    <property type="entry name" value="DNA-dir_DNA_pol_B_CS"/>
</dbReference>
<evidence type="ECO:0000313" key="6">
    <source>
        <dbReference type="EMBL" id="KAJ8314548.1"/>
    </source>
</evidence>
<dbReference type="PANTHER" id="PTHR45812">
    <property type="entry name" value="DNA POLYMERASE ZETA CATALYTIC SUBUNIT"/>
    <property type="match status" value="1"/>
</dbReference>
<proteinExistence type="predicted"/>
<reference evidence="6 7" key="1">
    <citation type="submission" date="2022-12" db="EMBL/GenBank/DDBJ databases">
        <title>Chromosome-level genome of Tegillarca granosa.</title>
        <authorList>
            <person name="Kim J."/>
        </authorList>
    </citation>
    <scope>NUCLEOTIDE SEQUENCE [LARGE SCALE GENOMIC DNA]</scope>
    <source>
        <strain evidence="6">Teg-2019</strain>
        <tissue evidence="6">Adductor muscle</tissue>
    </source>
</reference>
<dbReference type="Gene3D" id="1.10.287.690">
    <property type="entry name" value="Helix hairpin bin"/>
    <property type="match status" value="1"/>
</dbReference>
<keyword evidence="4" id="KW-0239">DNA-directed DNA polymerase</keyword>
<comment type="caution">
    <text evidence="6">The sequence shown here is derived from an EMBL/GenBank/DDBJ whole genome shotgun (WGS) entry which is preliminary data.</text>
</comment>
<dbReference type="Pfam" id="PF00136">
    <property type="entry name" value="DNA_pol_B"/>
    <property type="match status" value="1"/>
</dbReference>
<keyword evidence="2" id="KW-0808">Transferase</keyword>
<dbReference type="Gene3D" id="1.10.132.60">
    <property type="entry name" value="DNA polymerase family B, C-terminal domain"/>
    <property type="match status" value="1"/>
</dbReference>
<dbReference type="EC" id="2.7.7.7" evidence="1"/>
<dbReference type="Proteomes" id="UP001217089">
    <property type="component" value="Unassembled WGS sequence"/>
</dbReference>
<feature type="domain" description="DNA-directed DNA polymerase family B multifunctional" evidence="5">
    <location>
        <begin position="2"/>
        <end position="232"/>
    </location>
</feature>
<protein>
    <recommendedName>
        <fullName evidence="1">DNA-directed DNA polymerase</fullName>
        <ecNumber evidence="1">2.7.7.7</ecNumber>
    </recommendedName>
</protein>